<dbReference type="OrthoDB" id="21502at2759"/>
<evidence type="ECO:0000313" key="1">
    <source>
        <dbReference type="EMBL" id="KAF3764794.1"/>
    </source>
</evidence>
<name>A0A9P5CMV9_CRYP1</name>
<proteinExistence type="predicted"/>
<evidence type="ECO:0000313" key="2">
    <source>
        <dbReference type="Proteomes" id="UP000803844"/>
    </source>
</evidence>
<protein>
    <submittedName>
        <fullName evidence="1">Uncharacterized protein</fullName>
    </submittedName>
</protein>
<comment type="caution">
    <text evidence="1">The sequence shown here is derived from an EMBL/GenBank/DDBJ whole genome shotgun (WGS) entry which is preliminary data.</text>
</comment>
<reference evidence="1" key="1">
    <citation type="journal article" date="2020" name="Phytopathology">
        <title>Genome sequence of the chestnut blight fungus Cryphonectria parasitica EP155: A fundamental resource for an archetypical invasive plant pathogen.</title>
        <authorList>
            <person name="Crouch J.A."/>
            <person name="Dawe A."/>
            <person name="Aerts A."/>
            <person name="Barry K."/>
            <person name="Churchill A.C.L."/>
            <person name="Grimwood J."/>
            <person name="Hillman B."/>
            <person name="Milgroom M.G."/>
            <person name="Pangilinan J."/>
            <person name="Smith M."/>
            <person name="Salamov A."/>
            <person name="Schmutz J."/>
            <person name="Yadav J."/>
            <person name="Grigoriev I.V."/>
            <person name="Nuss D."/>
        </authorList>
    </citation>
    <scope>NUCLEOTIDE SEQUENCE</scope>
    <source>
        <strain evidence="1">EP155</strain>
    </source>
</reference>
<accession>A0A9P5CMV9</accession>
<dbReference type="InterPro" id="IPR023213">
    <property type="entry name" value="CAT-like_dom_sf"/>
</dbReference>
<keyword evidence="2" id="KW-1185">Reference proteome</keyword>
<dbReference type="Gene3D" id="3.30.559.10">
    <property type="entry name" value="Chloramphenicol acetyltransferase-like domain"/>
    <property type="match status" value="2"/>
</dbReference>
<gene>
    <name evidence="1" type="ORF">M406DRAFT_260763</name>
</gene>
<dbReference type="Proteomes" id="UP000803844">
    <property type="component" value="Unassembled WGS sequence"/>
</dbReference>
<dbReference type="AlphaFoldDB" id="A0A9P5CMV9"/>
<organism evidence="1 2">
    <name type="scientific">Cryphonectria parasitica (strain ATCC 38755 / EP155)</name>
    <dbReference type="NCBI Taxonomy" id="660469"/>
    <lineage>
        <taxon>Eukaryota</taxon>
        <taxon>Fungi</taxon>
        <taxon>Dikarya</taxon>
        <taxon>Ascomycota</taxon>
        <taxon>Pezizomycotina</taxon>
        <taxon>Sordariomycetes</taxon>
        <taxon>Sordariomycetidae</taxon>
        <taxon>Diaporthales</taxon>
        <taxon>Cryphonectriaceae</taxon>
        <taxon>Cryphonectria-Endothia species complex</taxon>
        <taxon>Cryphonectria</taxon>
    </lineage>
</organism>
<dbReference type="EMBL" id="MU032348">
    <property type="protein sequence ID" value="KAF3764794.1"/>
    <property type="molecule type" value="Genomic_DNA"/>
</dbReference>
<sequence length="475" mass="52743">MASPQSSAGPDKVIPLHFFDDTPMFTRITMYALMVFDEVLDPEKLRSSLDKLVRRDTWQKLGGRVRKGAKGLEYHVPQQFTQDRPAIAYTHLAHDMPKADHPIACKLPTPAKMPTDRPATVGNPEEWAELACGADSPKSLEDYTLTDRPVLGLRIVSFTDSTLVTIHWLHVASDAMGLRAIVDSWVLILQGREDEVPSLHGFDEDPLRELGMHPEETYEVASSALGSLATGSYVLRNGYRLLVGKKENRTVCIPPRFWQKMREDCLQELRDAGDPSAFLTENDVLTAWWSRLAVCHLPADKPVTIMQAMSARKALAGDLLPPDRLYVGNCLSFKNLLRTKKDMDASLGRLAGDIRKAVNTQGTRAQVEAYQAMVRANAWPLGPLPVFFGASNMHHVGYSNWFKSGVYMADFSSAAVKTLDGPLTPCFVSQIQTGLPYPEGFIITGKDAKGNYWLEGYRPAGLWEKVEKELAAGTK</sequence>
<dbReference type="RefSeq" id="XP_040775755.1">
    <property type="nucleotide sequence ID" value="XM_040917392.1"/>
</dbReference>
<dbReference type="GeneID" id="63834521"/>